<dbReference type="SMART" id="SM00091">
    <property type="entry name" value="PAS"/>
    <property type="match status" value="1"/>
</dbReference>
<evidence type="ECO:0000313" key="5">
    <source>
        <dbReference type="Proteomes" id="UP000515679"/>
    </source>
</evidence>
<dbReference type="FunFam" id="3.30.70.270:FF:000001">
    <property type="entry name" value="Diguanylate cyclase domain protein"/>
    <property type="match status" value="1"/>
</dbReference>
<feature type="domain" description="GGDEF" evidence="3">
    <location>
        <begin position="378"/>
        <end position="515"/>
    </location>
</feature>
<keyword evidence="1" id="KW-0472">Membrane</keyword>
<dbReference type="InterPro" id="IPR000160">
    <property type="entry name" value="GGDEF_dom"/>
</dbReference>
<dbReference type="Pfam" id="PF00990">
    <property type="entry name" value="GGDEF"/>
    <property type="match status" value="1"/>
</dbReference>
<evidence type="ECO:0000313" key="4">
    <source>
        <dbReference type="EMBL" id="QMV43850.1"/>
    </source>
</evidence>
<dbReference type="SUPFAM" id="SSF55785">
    <property type="entry name" value="PYP-like sensor domain (PAS domain)"/>
    <property type="match status" value="1"/>
</dbReference>
<dbReference type="NCBIfam" id="TIGR00229">
    <property type="entry name" value="sensory_box"/>
    <property type="match status" value="1"/>
</dbReference>
<dbReference type="PANTHER" id="PTHR45138">
    <property type="entry name" value="REGULATORY COMPONENTS OF SENSORY TRANSDUCTION SYSTEM"/>
    <property type="match status" value="1"/>
</dbReference>
<sequence>MLRRNDWRLASLYICTIGLFLVVSIFNYMSFREISDSTNRLTRHTYPMDHIVNRLMLAVVNQENGIRGYLLTKDSSYFEPYEQGITEVEKVKGQLLAEGSLTSAYEAEIRTTLAGLADVEAFFERVTGLIKDKQLDQAVSVFNDGQSDMKRFRESTHNLEQIVTDAMEEAWNDQQSRANYSMALIVTGAVVSLFAIVATWGMFRTTKNALRSTLESERRYRRLVDNSPDAIAVHQDGIVVFANPACAKLMGVSDSSRLIGIPMMRFVHQPYMEVVHDRAKRALSEKDVGTMDEQFVRLDGSLVDVEVTAIGFPYEGRPAVLIVAREVGIRKEAERKMKEANALLQRLSTLDGLTGIPNRRSFDGDLRELWERTRDSGEPNSLLLFDVDNFKAYNDYYGHQAGDECLQQIARIAEFEAGRTQGTAYRYGGEEFAILLPEHDREQALSAAEQIRQAISRSQIPHAGISTEATVTISLGAATCISVSDQTPAQWLHAADQALYRAKNQGRNTISEAKISSA</sequence>
<dbReference type="SUPFAM" id="SSF55073">
    <property type="entry name" value="Nucleotide cyclase"/>
    <property type="match status" value="1"/>
</dbReference>
<dbReference type="InterPro" id="IPR035965">
    <property type="entry name" value="PAS-like_dom_sf"/>
</dbReference>
<dbReference type="InterPro" id="IPR029787">
    <property type="entry name" value="Nucleotide_cyclase"/>
</dbReference>
<dbReference type="GO" id="GO:0052621">
    <property type="term" value="F:diguanylate cyclase activity"/>
    <property type="evidence" value="ECO:0007669"/>
    <property type="project" value="TreeGrafter"/>
</dbReference>
<keyword evidence="1" id="KW-1133">Transmembrane helix</keyword>
<dbReference type="InterPro" id="IPR007891">
    <property type="entry name" value="CHASE3"/>
</dbReference>
<proteinExistence type="predicted"/>
<protein>
    <submittedName>
        <fullName evidence="4">Diguanylate cyclase</fullName>
    </submittedName>
</protein>
<dbReference type="PROSITE" id="PS50887">
    <property type="entry name" value="GGDEF"/>
    <property type="match status" value="1"/>
</dbReference>
<feature type="transmembrane region" description="Helical" evidence="1">
    <location>
        <begin position="180"/>
        <end position="203"/>
    </location>
</feature>
<dbReference type="InterPro" id="IPR043128">
    <property type="entry name" value="Rev_trsase/Diguanyl_cyclase"/>
</dbReference>
<dbReference type="EMBL" id="CP041969">
    <property type="protein sequence ID" value="QMV43850.1"/>
    <property type="molecule type" value="Genomic_DNA"/>
</dbReference>
<dbReference type="RefSeq" id="WP_182300089.1">
    <property type="nucleotide sequence ID" value="NZ_CP041969.1"/>
</dbReference>
<gene>
    <name evidence="4" type="ORF">FPL14_23775</name>
</gene>
<name>A0A7G5C3R6_9BACL</name>
<dbReference type="Pfam" id="PF05227">
    <property type="entry name" value="CHASE3"/>
    <property type="match status" value="1"/>
</dbReference>
<keyword evidence="1" id="KW-0812">Transmembrane</keyword>
<organism evidence="4 5">
    <name type="scientific">Cohnella cholangitidis</name>
    <dbReference type="NCBI Taxonomy" id="2598458"/>
    <lineage>
        <taxon>Bacteria</taxon>
        <taxon>Bacillati</taxon>
        <taxon>Bacillota</taxon>
        <taxon>Bacilli</taxon>
        <taxon>Bacillales</taxon>
        <taxon>Paenibacillaceae</taxon>
        <taxon>Cohnella</taxon>
    </lineage>
</organism>
<dbReference type="NCBIfam" id="TIGR00254">
    <property type="entry name" value="GGDEF"/>
    <property type="match status" value="1"/>
</dbReference>
<dbReference type="PROSITE" id="PS50112">
    <property type="entry name" value="PAS"/>
    <property type="match status" value="1"/>
</dbReference>
<dbReference type="Pfam" id="PF00989">
    <property type="entry name" value="PAS"/>
    <property type="match status" value="1"/>
</dbReference>
<dbReference type="GO" id="GO:0043709">
    <property type="term" value="P:cell adhesion involved in single-species biofilm formation"/>
    <property type="evidence" value="ECO:0007669"/>
    <property type="project" value="TreeGrafter"/>
</dbReference>
<dbReference type="Gene3D" id="3.30.70.270">
    <property type="match status" value="1"/>
</dbReference>
<feature type="transmembrane region" description="Helical" evidence="1">
    <location>
        <begin position="12"/>
        <end position="31"/>
    </location>
</feature>
<evidence type="ECO:0000259" key="2">
    <source>
        <dbReference type="PROSITE" id="PS50112"/>
    </source>
</evidence>
<dbReference type="InterPro" id="IPR013767">
    <property type="entry name" value="PAS_fold"/>
</dbReference>
<dbReference type="GO" id="GO:0006355">
    <property type="term" value="P:regulation of DNA-templated transcription"/>
    <property type="evidence" value="ECO:0007669"/>
    <property type="project" value="InterPro"/>
</dbReference>
<dbReference type="SMART" id="SM00267">
    <property type="entry name" value="GGDEF"/>
    <property type="match status" value="1"/>
</dbReference>
<dbReference type="Proteomes" id="UP000515679">
    <property type="component" value="Chromosome"/>
</dbReference>
<dbReference type="AlphaFoldDB" id="A0A7G5C3R6"/>
<feature type="domain" description="PAS" evidence="2">
    <location>
        <begin position="216"/>
        <end position="286"/>
    </location>
</feature>
<dbReference type="KEGG" id="cchl:FPL14_23775"/>
<dbReference type="CDD" id="cd00130">
    <property type="entry name" value="PAS"/>
    <property type="match status" value="1"/>
</dbReference>
<evidence type="ECO:0000259" key="3">
    <source>
        <dbReference type="PROSITE" id="PS50887"/>
    </source>
</evidence>
<dbReference type="InterPro" id="IPR000014">
    <property type="entry name" value="PAS"/>
</dbReference>
<dbReference type="GO" id="GO:1902201">
    <property type="term" value="P:negative regulation of bacterial-type flagellum-dependent cell motility"/>
    <property type="evidence" value="ECO:0007669"/>
    <property type="project" value="TreeGrafter"/>
</dbReference>
<dbReference type="Gene3D" id="3.30.450.20">
    <property type="entry name" value="PAS domain"/>
    <property type="match status" value="1"/>
</dbReference>
<dbReference type="CDD" id="cd01949">
    <property type="entry name" value="GGDEF"/>
    <property type="match status" value="1"/>
</dbReference>
<dbReference type="PANTHER" id="PTHR45138:SF9">
    <property type="entry name" value="DIGUANYLATE CYCLASE DGCM-RELATED"/>
    <property type="match status" value="1"/>
</dbReference>
<dbReference type="GO" id="GO:0005886">
    <property type="term" value="C:plasma membrane"/>
    <property type="evidence" value="ECO:0007669"/>
    <property type="project" value="TreeGrafter"/>
</dbReference>
<reference evidence="4 5" key="1">
    <citation type="submission" date="2019-07" db="EMBL/GenBank/DDBJ databases">
        <authorList>
            <person name="Kim J.K."/>
            <person name="Cheong H.-M."/>
            <person name="Choi Y."/>
            <person name="Hwang K.J."/>
            <person name="Lee S."/>
            <person name="Choi C."/>
        </authorList>
    </citation>
    <scope>NUCLEOTIDE SEQUENCE [LARGE SCALE GENOMIC DNA]</scope>
    <source>
        <strain evidence="4 5">KS 22</strain>
    </source>
</reference>
<dbReference type="InterPro" id="IPR050469">
    <property type="entry name" value="Diguanylate_Cyclase"/>
</dbReference>
<accession>A0A7G5C3R6</accession>
<evidence type="ECO:0000256" key="1">
    <source>
        <dbReference type="SAM" id="Phobius"/>
    </source>
</evidence>
<keyword evidence="5" id="KW-1185">Reference proteome</keyword>